<dbReference type="SMART" id="SM00490">
    <property type="entry name" value="HELICc"/>
    <property type="match status" value="1"/>
</dbReference>
<dbReference type="GO" id="GO:0005524">
    <property type="term" value="F:ATP binding"/>
    <property type="evidence" value="ECO:0007669"/>
    <property type="project" value="UniProtKB-KW"/>
</dbReference>
<feature type="compositionally biased region" description="Polar residues" evidence="9">
    <location>
        <begin position="588"/>
        <end position="598"/>
    </location>
</feature>
<reference evidence="14" key="2">
    <citation type="journal article" date="2009" name="Fungal Genet. Biol.">
        <title>The 2008 update of the Aspergillus nidulans genome annotation: a community effort.</title>
        <authorList>
            <person name="Wortman J.R."/>
            <person name="Gilsenan J.M."/>
            <person name="Joardar V."/>
            <person name="Deegan J."/>
            <person name="Clutterbuck J."/>
            <person name="Andersen M.R."/>
            <person name="Archer D."/>
            <person name="Bencina M."/>
            <person name="Braus G."/>
            <person name="Coutinho P."/>
            <person name="von Dohren H."/>
            <person name="Doonan J."/>
            <person name="Driessen A.J."/>
            <person name="Durek P."/>
            <person name="Espeso E."/>
            <person name="Fekete E."/>
            <person name="Flipphi M."/>
            <person name="Estrada C.G."/>
            <person name="Geysens S."/>
            <person name="Goldman G."/>
            <person name="de Groot P.W."/>
            <person name="Hansen K."/>
            <person name="Harris S.D."/>
            <person name="Heinekamp T."/>
            <person name="Helmstaedt K."/>
            <person name="Henrissat B."/>
            <person name="Hofmann G."/>
            <person name="Homan T."/>
            <person name="Horio T."/>
            <person name="Horiuchi H."/>
            <person name="James S."/>
            <person name="Jones M."/>
            <person name="Karaffa L."/>
            <person name="Karanyi Z."/>
            <person name="Kato M."/>
            <person name="Keller N."/>
            <person name="Kelly D.E."/>
            <person name="Kiel J.A."/>
            <person name="Kim J.M."/>
            <person name="van der Klei I.J."/>
            <person name="Klis F.M."/>
            <person name="Kovalchuk A."/>
            <person name="Krasevec N."/>
            <person name="Kubicek C.P."/>
            <person name="Liu B."/>
            <person name="Maccabe A."/>
            <person name="Meyer V."/>
            <person name="Mirabito P."/>
            <person name="Miskei M."/>
            <person name="Mos M."/>
            <person name="Mullins J."/>
            <person name="Nelson D.R."/>
            <person name="Nielsen J."/>
            <person name="Oakley B.R."/>
            <person name="Osmani S.A."/>
            <person name="Pakula T."/>
            <person name="Paszewski A."/>
            <person name="Paulsen I."/>
            <person name="Pilsyk S."/>
            <person name="Pocsi I."/>
            <person name="Punt P.J."/>
            <person name="Ram A.F."/>
            <person name="Ren Q."/>
            <person name="Robellet X."/>
            <person name="Robson G."/>
            <person name="Seiboth B."/>
            <person name="van Solingen P."/>
            <person name="Specht T."/>
            <person name="Sun J."/>
            <person name="Taheri-Talesh N."/>
            <person name="Takeshita N."/>
            <person name="Ussery D."/>
            <person name="vanKuyk P.A."/>
            <person name="Visser H."/>
            <person name="van de Vondervoort P.J."/>
            <person name="de Vries R.P."/>
            <person name="Walton J."/>
            <person name="Xiang X."/>
            <person name="Xiong Y."/>
            <person name="Zeng A.P."/>
            <person name="Brandt B.W."/>
            <person name="Cornell M.J."/>
            <person name="van den Hondel C.A."/>
            <person name="Visser J."/>
            <person name="Oliver S.G."/>
            <person name="Turner G."/>
        </authorList>
    </citation>
    <scope>GENOME REANNOTATION</scope>
    <source>
        <strain evidence="14">FGSC A4 / ATCC 38163 / CBS 112.46 / NRRL 194 / M139</strain>
    </source>
</reference>
<dbReference type="HOGENOM" id="CLU_001161_0_0_1"/>
<dbReference type="CDD" id="cd18793">
    <property type="entry name" value="SF2_C_SNF"/>
    <property type="match status" value="1"/>
</dbReference>
<dbReference type="SMART" id="SM00487">
    <property type="entry name" value="DEXDc"/>
    <property type="match status" value="1"/>
</dbReference>
<dbReference type="RefSeq" id="XP_659859.1">
    <property type="nucleotide sequence ID" value="XM_654767.2"/>
</dbReference>
<dbReference type="Pfam" id="PF00176">
    <property type="entry name" value="SNF2-rel_dom"/>
    <property type="match status" value="1"/>
</dbReference>
<dbReference type="GO" id="GO:0004386">
    <property type="term" value="F:helicase activity"/>
    <property type="evidence" value="ECO:0007669"/>
    <property type="project" value="UniProtKB-KW"/>
</dbReference>
<dbReference type="GeneID" id="2874753"/>
<keyword evidence="8" id="KW-0539">Nucleus</keyword>
<evidence type="ECO:0000256" key="3">
    <source>
        <dbReference type="ARBA" id="ARBA00022741"/>
    </source>
</evidence>
<feature type="domain" description="SAM" evidence="10">
    <location>
        <begin position="11"/>
        <end position="90"/>
    </location>
</feature>
<evidence type="ECO:0000259" key="12">
    <source>
        <dbReference type="PROSITE" id="PS51194"/>
    </source>
</evidence>
<feature type="compositionally biased region" description="Polar residues" evidence="9">
    <location>
        <begin position="1626"/>
        <end position="1635"/>
    </location>
</feature>
<dbReference type="GO" id="GO:0005634">
    <property type="term" value="C:nucleus"/>
    <property type="evidence" value="ECO:0000318"/>
    <property type="project" value="GO_Central"/>
</dbReference>
<keyword evidence="7" id="KW-0238">DNA-binding</keyword>
<dbReference type="InterPro" id="IPR013761">
    <property type="entry name" value="SAM/pointed_sf"/>
</dbReference>
<feature type="region of interest" description="Disordered" evidence="9">
    <location>
        <begin position="588"/>
        <end position="640"/>
    </location>
</feature>
<dbReference type="PROSITE" id="PS51194">
    <property type="entry name" value="HELICASE_CTER"/>
    <property type="match status" value="1"/>
</dbReference>
<evidence type="ECO:0000313" key="14">
    <source>
        <dbReference type="Proteomes" id="UP000000560"/>
    </source>
</evidence>
<dbReference type="InterPro" id="IPR056026">
    <property type="entry name" value="DUF7607"/>
</dbReference>
<feature type="region of interest" description="Disordered" evidence="9">
    <location>
        <begin position="1778"/>
        <end position="1832"/>
    </location>
</feature>
<dbReference type="InterPro" id="IPR027417">
    <property type="entry name" value="P-loop_NTPase"/>
</dbReference>
<accession>Q5BB25</accession>
<dbReference type="EMBL" id="BN001307">
    <property type="protein sequence ID" value="CBF86478.1"/>
    <property type="molecule type" value="Genomic_DNA"/>
</dbReference>
<evidence type="ECO:0000259" key="11">
    <source>
        <dbReference type="PROSITE" id="PS51192"/>
    </source>
</evidence>
<evidence type="ECO:0000259" key="10">
    <source>
        <dbReference type="PROSITE" id="PS50105"/>
    </source>
</evidence>
<comment type="similarity">
    <text evidence="2">Belongs to the SNF2/RAD54 helicase family.</text>
</comment>
<feature type="region of interest" description="Disordered" evidence="9">
    <location>
        <begin position="528"/>
        <end position="576"/>
    </location>
</feature>
<dbReference type="InParanoid" id="Q5BB25"/>
<keyword evidence="6" id="KW-0067">ATP-binding</keyword>
<feature type="domain" description="Helicase ATP-binding" evidence="11">
    <location>
        <begin position="954"/>
        <end position="1162"/>
    </location>
</feature>
<dbReference type="InterPro" id="IPR049730">
    <property type="entry name" value="SNF2/RAD54-like_C"/>
</dbReference>
<dbReference type="SUPFAM" id="SSF52540">
    <property type="entry name" value="P-loop containing nucleoside triphosphate hydrolases"/>
    <property type="match status" value="2"/>
</dbReference>
<feature type="region of interest" description="Disordered" evidence="9">
    <location>
        <begin position="1605"/>
        <end position="1667"/>
    </location>
</feature>
<dbReference type="GO" id="GO:0003712">
    <property type="term" value="F:transcription coregulator activity"/>
    <property type="evidence" value="ECO:0000318"/>
    <property type="project" value="GO_Central"/>
</dbReference>
<dbReference type="InterPro" id="IPR038718">
    <property type="entry name" value="SNF2-like_sf"/>
</dbReference>
<dbReference type="InterPro" id="IPR000330">
    <property type="entry name" value="SNF2_N"/>
</dbReference>
<dbReference type="Proteomes" id="UP000000560">
    <property type="component" value="Chromosome VII"/>
</dbReference>
<sequence length="1832" mass="206062">MQFNSSDPLDWTVDEVVAYLCHNPETPWSRSSSTVPRPPASFEASLRKNLITGEVLLQDVGKEALRDDLGLKALGHRSFIMSAIRYLKRLSPKYQASISEQTAEMFSLSPVHPQPPLHTSAQSPTAQYSTPLPPVGPNTPALAKSVTTFVTSDSSVAGEVRDNVNDVRQNSSRFDMPIPELSQNLLQDSCGRIEHIHNRYNEQIVVDKHGNKRRKLDLCISVEPRTDNSIPKRSGNSEVQSWYMGPDGITVEQIFYDPELGDDDQTFTLISPRLPTAQHTFVNNRLKYFFQQSPIKLNTNGRSSYHAVIPYNLSVAKFSKDRHFTLYTTRQGRVNATKEKLDEWPQLKIRLEVDKDARPRSEFLGPSDSFSYLLQKYPVQESLEHTLPIYGDSGSEAEFDEETWQEIYEEAGESMLPQSKNLGPAKVDSVIRDCVSQLETKWLETYQAKEEYKARKLWLAARKRIGVNQEVKAISKDTALLELRLHKLRNEISRNEYSTEAELRTQCQCLEQTVFEIQKQKWRSSMLKQEKCPDKVSAPPKRRHLPKTKVGDDESLHSESSISEDNSHDEFVVDDTGAPGIIQGQFLENSPASLSPSGTDDAIISVSGKRRSTRGQVPRVFESSSRSLSPSAPHAHQVQEKPEVIDLTEETPEPDDFMIKTPPLNPVAIPKSCNTIKAGMGASMSPPPSFDSAESSVQVKTERGPSLSLPNINDMRGIMSLEWRLIEERKDRRRLLAKLVCSLSDKERNLMAEQVPKYPLLSLKTHTRRALECLIKGSRDVEGMEASMSHLVMRISSFYISWLHCARHDLQGIKKRSVQAALEKLEDNKNGGFETYYSELINRLECWQAWQRDTEADPDRDLVPEDTPHKRRKRAVQESQSAKLHQASAQQRMRWQEKQRKRLEKRLQSMGVSNDSPSRHAVSFKEPIVYLHPHIGQRVKLHQLSGIQFMWRELVEDKSQEGCLLAHTMGLGKTMQVISLLVTITAAANSPDPRIQQQVPEGFRPRNDLPEARTLVICPSSLIENWRDEFVMWTPQDVLLTVRQVSSEDNMDVRLAEVSMWYEKGGVLLISFDIFRNWVLNQATAKKSPPLSDSKHQDLKHWLLEGPSIIIADEAHKMKNPDSATSQAAMQFRSKSRIALTGSPLANNLGDYYTMVNWISYDYLGSFLEFKANYIEPIKEGLYADSTYGEKRKSLMKLQVLKQILEPKINRADITALEGDLPPKVEFVLTVPLTKIQKEAYDMYAAFILQGRMDEVTQTQLWSWLSILGLCCNHPACFQDKLVSQAQGSSKKTNDTRKTSDVDQAISPDRLGDGFIENAGIRNLEELVAEQLRIFANVHDLKAVELSVRAVITKRIIDESIRAGDKVLVFSQSLHTLDYLERLLKVTNRQYSRLDGQTPAATRQAATKKFNQGEKQVYLISTRAGGLGLNITGANRVIIFDFSFSPIWEEQAIGRAYRLGQQKPVFVYRFIAGGTFQEIIHEKATYKTQLAVRVVDKRNPIRSAHKKPGDYIFPARPVAQQDVSEHIGKDKAVLDKILREDEKKGAENKLIRDIKLTQTFLVEDDDKLTEEEKRTVQEAFDDETLRRTDPAAYAKRVAERQLKQMQEEPYRAQPASLIPVPVGPNAYQSQRQNPPNGAPPTASVNHAVQQSLQPAVPQSAHNTGPPALAPDIISAHVAVADSNFGRASPFLANMQVSGLCSPAPDETTLVNGQGKPQTLSQPSHSQSPNGKVQKCQQLIMASTRKPSIKATHQSASSATRTPGLAGAQAVLRTAIHRRQTFSDKVGSEPLRRISPIFNPPKPGAEQGFSPRSQSMPLQPKESTPQAPASEQP</sequence>
<gene>
    <name evidence="13" type="ORF">ANIA_02255</name>
</gene>
<feature type="compositionally biased region" description="Polar residues" evidence="9">
    <location>
        <begin position="1642"/>
        <end position="1653"/>
    </location>
</feature>
<dbReference type="InterPro" id="IPR001650">
    <property type="entry name" value="Helicase_C-like"/>
</dbReference>
<dbReference type="Pfam" id="PF00271">
    <property type="entry name" value="Helicase_C"/>
    <property type="match status" value="1"/>
</dbReference>
<dbReference type="SUPFAM" id="SSF47769">
    <property type="entry name" value="SAM/Pointed domain"/>
    <property type="match status" value="1"/>
</dbReference>
<evidence type="ECO:0000256" key="7">
    <source>
        <dbReference type="ARBA" id="ARBA00023125"/>
    </source>
</evidence>
<dbReference type="GO" id="GO:0140658">
    <property type="term" value="F:ATP-dependent chromatin remodeler activity"/>
    <property type="evidence" value="ECO:0000318"/>
    <property type="project" value="GO_Central"/>
</dbReference>
<feature type="region of interest" description="Disordered" evidence="9">
    <location>
        <begin position="1705"/>
        <end position="1733"/>
    </location>
</feature>
<reference evidence="14" key="1">
    <citation type="journal article" date="2005" name="Nature">
        <title>Sequencing of Aspergillus nidulans and comparative analysis with A. fumigatus and A. oryzae.</title>
        <authorList>
            <person name="Galagan J.E."/>
            <person name="Calvo S.E."/>
            <person name="Cuomo C."/>
            <person name="Ma L.J."/>
            <person name="Wortman J.R."/>
            <person name="Batzoglou S."/>
            <person name="Lee S.I."/>
            <person name="Basturkmen M."/>
            <person name="Spevak C.C."/>
            <person name="Clutterbuck J."/>
            <person name="Kapitonov V."/>
            <person name="Jurka J."/>
            <person name="Scazzocchio C."/>
            <person name="Farman M."/>
            <person name="Butler J."/>
            <person name="Purcell S."/>
            <person name="Harris S."/>
            <person name="Braus G.H."/>
            <person name="Draht O."/>
            <person name="Busch S."/>
            <person name="D'Enfert C."/>
            <person name="Bouchier C."/>
            <person name="Goldman G.H."/>
            <person name="Bell-Pedersen D."/>
            <person name="Griffiths-Jones S."/>
            <person name="Doonan J.H."/>
            <person name="Yu J."/>
            <person name="Vienken K."/>
            <person name="Pain A."/>
            <person name="Freitag M."/>
            <person name="Selker E.U."/>
            <person name="Archer D.B."/>
            <person name="Penalva M.A."/>
            <person name="Oakley B.R."/>
            <person name="Momany M."/>
            <person name="Tanaka T."/>
            <person name="Kumagai T."/>
            <person name="Asai K."/>
            <person name="Machida M."/>
            <person name="Nierman W.C."/>
            <person name="Denning D.W."/>
            <person name="Caddick M."/>
            <person name="Hynes M."/>
            <person name="Paoletti M."/>
            <person name="Fischer R."/>
            <person name="Miller B."/>
            <person name="Dyer P."/>
            <person name="Sachs M.S."/>
            <person name="Osmani S.A."/>
            <person name="Birren B.W."/>
        </authorList>
    </citation>
    <scope>NUCLEOTIDE SEQUENCE [LARGE SCALE GENOMIC DNA]</scope>
    <source>
        <strain evidence="14">FGSC A4 / ATCC 38163 / CBS 112.46 / NRRL 194 / M139</strain>
    </source>
</reference>
<organism evidence="13 14">
    <name type="scientific">Emericella nidulans (strain FGSC A4 / ATCC 38163 / CBS 112.46 / NRRL 194 / M139)</name>
    <name type="common">Aspergillus nidulans</name>
    <dbReference type="NCBI Taxonomy" id="227321"/>
    <lineage>
        <taxon>Eukaryota</taxon>
        <taxon>Fungi</taxon>
        <taxon>Dikarya</taxon>
        <taxon>Ascomycota</taxon>
        <taxon>Pezizomycotina</taxon>
        <taxon>Eurotiomycetes</taxon>
        <taxon>Eurotiomycetidae</taxon>
        <taxon>Eurotiales</taxon>
        <taxon>Aspergillaceae</taxon>
        <taxon>Aspergillus</taxon>
        <taxon>Aspergillus subgen. Nidulantes</taxon>
    </lineage>
</organism>
<dbReference type="GO" id="GO:0006325">
    <property type="term" value="P:chromatin organization"/>
    <property type="evidence" value="ECO:0000318"/>
    <property type="project" value="GO_Central"/>
</dbReference>
<dbReference type="GO" id="GO:0016887">
    <property type="term" value="F:ATP hydrolysis activity"/>
    <property type="evidence" value="ECO:0007669"/>
    <property type="project" value="InterPro"/>
</dbReference>
<proteinExistence type="inferred from homology"/>
<dbReference type="Pfam" id="PF24580">
    <property type="entry name" value="DUF7607"/>
    <property type="match status" value="1"/>
</dbReference>
<dbReference type="CDD" id="cd18007">
    <property type="entry name" value="DEXHc_ATRX-like"/>
    <property type="match status" value="1"/>
</dbReference>
<feature type="compositionally biased region" description="Polar residues" evidence="9">
    <location>
        <begin position="877"/>
        <end position="893"/>
    </location>
</feature>
<dbReference type="eggNOG" id="KOG1015">
    <property type="taxonomic scope" value="Eukaryota"/>
</dbReference>
<dbReference type="KEGG" id="ani:ANIA_02255"/>
<accession>C8VMV3</accession>
<keyword evidence="4" id="KW-0378">Hydrolase</keyword>
<dbReference type="InterPro" id="IPR001660">
    <property type="entry name" value="SAM"/>
</dbReference>
<feature type="region of interest" description="Disordered" evidence="9">
    <location>
        <begin position="108"/>
        <end position="140"/>
    </location>
</feature>
<feature type="region of interest" description="Disordered" evidence="9">
    <location>
        <begin position="857"/>
        <end position="893"/>
    </location>
</feature>
<feature type="compositionally biased region" description="Polar residues" evidence="9">
    <location>
        <begin position="117"/>
        <end position="130"/>
    </location>
</feature>
<evidence type="ECO:0000256" key="5">
    <source>
        <dbReference type="ARBA" id="ARBA00022806"/>
    </source>
</evidence>
<dbReference type="PROSITE" id="PS51192">
    <property type="entry name" value="HELICASE_ATP_BIND_1"/>
    <property type="match status" value="1"/>
</dbReference>
<keyword evidence="14" id="KW-1185">Reference proteome</keyword>
<dbReference type="Gene3D" id="3.40.50.300">
    <property type="entry name" value="P-loop containing nucleotide triphosphate hydrolases"/>
    <property type="match status" value="1"/>
</dbReference>
<dbReference type="STRING" id="227321.Q5BB25"/>
<feature type="domain" description="Helicase C-terminal" evidence="12">
    <location>
        <begin position="1355"/>
        <end position="1501"/>
    </location>
</feature>
<dbReference type="Gene3D" id="3.40.50.10810">
    <property type="entry name" value="Tandem AAA-ATPase domain"/>
    <property type="match status" value="1"/>
</dbReference>
<evidence type="ECO:0000256" key="4">
    <source>
        <dbReference type="ARBA" id="ARBA00022801"/>
    </source>
</evidence>
<feature type="compositionally biased region" description="Polar residues" evidence="9">
    <location>
        <begin position="1708"/>
        <end position="1733"/>
    </location>
</feature>
<dbReference type="PANTHER" id="PTHR45797:SF1">
    <property type="entry name" value="HELICASE ARIP4"/>
    <property type="match status" value="1"/>
</dbReference>
<comment type="subcellular location">
    <subcellularLocation>
        <location evidence="1">Nucleus</location>
    </subcellularLocation>
</comment>
<dbReference type="GO" id="GO:0003677">
    <property type="term" value="F:DNA binding"/>
    <property type="evidence" value="ECO:0007669"/>
    <property type="project" value="UniProtKB-KW"/>
</dbReference>
<keyword evidence="3" id="KW-0547">Nucleotide-binding</keyword>
<name>Q5BB25_EMENI</name>
<dbReference type="InterPro" id="IPR014001">
    <property type="entry name" value="Helicase_ATP-bd"/>
</dbReference>
<evidence type="ECO:0000256" key="9">
    <source>
        <dbReference type="SAM" id="MobiDB-lite"/>
    </source>
</evidence>
<evidence type="ECO:0000256" key="6">
    <source>
        <dbReference type="ARBA" id="ARBA00022840"/>
    </source>
</evidence>
<dbReference type="OMA" id="QCQSMEQ"/>
<dbReference type="Gene3D" id="1.10.150.50">
    <property type="entry name" value="Transcription Factor, Ets-1"/>
    <property type="match status" value="1"/>
</dbReference>
<dbReference type="PANTHER" id="PTHR45797">
    <property type="entry name" value="RAD54-LIKE"/>
    <property type="match status" value="1"/>
</dbReference>
<dbReference type="InterPro" id="IPR044574">
    <property type="entry name" value="ARIP4-like"/>
</dbReference>
<dbReference type="PROSITE" id="PS50105">
    <property type="entry name" value="SAM_DOMAIN"/>
    <property type="match status" value="1"/>
</dbReference>
<dbReference type="OrthoDB" id="2020972at2759"/>
<feature type="compositionally biased region" description="Basic and acidic residues" evidence="9">
    <location>
        <begin position="857"/>
        <end position="868"/>
    </location>
</feature>
<protein>
    <submittedName>
        <fullName evidence="13">SNF2 family helicase/ATPase, putative (AFU_orthologue AFUA_5G06600)</fullName>
    </submittedName>
</protein>
<evidence type="ECO:0000313" key="13">
    <source>
        <dbReference type="EMBL" id="CBF86478.1"/>
    </source>
</evidence>
<feature type="compositionally biased region" description="Polar residues" evidence="9">
    <location>
        <begin position="1809"/>
        <end position="1832"/>
    </location>
</feature>
<evidence type="ECO:0000256" key="2">
    <source>
        <dbReference type="ARBA" id="ARBA00007025"/>
    </source>
</evidence>
<evidence type="ECO:0000256" key="8">
    <source>
        <dbReference type="ARBA" id="ARBA00023242"/>
    </source>
</evidence>
<evidence type="ECO:0000256" key="1">
    <source>
        <dbReference type="ARBA" id="ARBA00004123"/>
    </source>
</evidence>
<keyword evidence="5 13" id="KW-0347">Helicase</keyword>